<comment type="caution">
    <text evidence="15">The sequence shown here is derived from an EMBL/GenBank/DDBJ whole genome shotgun (WGS) entry which is preliminary data.</text>
</comment>
<dbReference type="Pfam" id="PF21305">
    <property type="entry name" value="type_II_gspD_N0"/>
    <property type="match status" value="1"/>
</dbReference>
<gene>
    <name evidence="15" type="primary">gspD</name>
    <name evidence="15" type="ORF">FME95_01455</name>
</gene>
<dbReference type="Proteomes" id="UP000321764">
    <property type="component" value="Unassembled WGS sequence"/>
</dbReference>
<evidence type="ECO:0000256" key="4">
    <source>
        <dbReference type="ARBA" id="ARBA00022452"/>
    </source>
</evidence>
<evidence type="ECO:0000256" key="1">
    <source>
        <dbReference type="ARBA" id="ARBA00004442"/>
    </source>
</evidence>
<dbReference type="EMBL" id="VKAD01000001">
    <property type="protein sequence ID" value="TXR53267.1"/>
    <property type="molecule type" value="Genomic_DNA"/>
</dbReference>
<comment type="subcellular location">
    <subcellularLocation>
        <location evidence="1 10">Cell outer membrane</location>
    </subcellularLocation>
</comment>
<dbReference type="PANTHER" id="PTHR30332:SF24">
    <property type="entry name" value="SECRETIN GSPD-RELATED"/>
    <property type="match status" value="1"/>
</dbReference>
<protein>
    <submittedName>
        <fullName evidence="15">Type II secretion system protein GspD</fullName>
    </submittedName>
</protein>
<keyword evidence="8" id="KW-0472">Membrane</keyword>
<proteinExistence type="inferred from homology"/>
<feature type="chain" id="PRO_5023102302" evidence="11">
    <location>
        <begin position="25"/>
        <end position="640"/>
    </location>
</feature>
<name>A0A5C8Z6L2_9GAMM</name>
<dbReference type="InterPro" id="IPR038591">
    <property type="entry name" value="NolW-like_sf"/>
</dbReference>
<evidence type="ECO:0000256" key="5">
    <source>
        <dbReference type="ARBA" id="ARBA00022692"/>
    </source>
</evidence>
<evidence type="ECO:0000313" key="16">
    <source>
        <dbReference type="Proteomes" id="UP000321764"/>
    </source>
</evidence>
<evidence type="ECO:0000256" key="9">
    <source>
        <dbReference type="ARBA" id="ARBA00023237"/>
    </source>
</evidence>
<dbReference type="AlphaFoldDB" id="A0A5C8Z6L2"/>
<evidence type="ECO:0000256" key="10">
    <source>
        <dbReference type="RuleBase" id="RU004004"/>
    </source>
</evidence>
<evidence type="ECO:0000256" key="2">
    <source>
        <dbReference type="ARBA" id="ARBA00006980"/>
    </source>
</evidence>
<dbReference type="Gene3D" id="3.30.1370.120">
    <property type="match status" value="3"/>
</dbReference>
<keyword evidence="4" id="KW-1134">Transmembrane beta strand</keyword>
<keyword evidence="6 11" id="KW-0732">Signal</keyword>
<dbReference type="Pfam" id="PF00263">
    <property type="entry name" value="Secretin"/>
    <property type="match status" value="1"/>
</dbReference>
<dbReference type="Pfam" id="PF03958">
    <property type="entry name" value="Secretin_N"/>
    <property type="match status" value="3"/>
</dbReference>
<feature type="signal peptide" evidence="11">
    <location>
        <begin position="1"/>
        <end position="24"/>
    </location>
</feature>
<dbReference type="InterPro" id="IPR049371">
    <property type="entry name" value="GspD-like_N0"/>
</dbReference>
<evidence type="ECO:0000313" key="15">
    <source>
        <dbReference type="EMBL" id="TXR53267.1"/>
    </source>
</evidence>
<dbReference type="GO" id="GO:0015627">
    <property type="term" value="C:type II protein secretion system complex"/>
    <property type="evidence" value="ECO:0007669"/>
    <property type="project" value="InterPro"/>
</dbReference>
<keyword evidence="3 10" id="KW-0813">Transport</keyword>
<evidence type="ECO:0000259" key="12">
    <source>
        <dbReference type="Pfam" id="PF00263"/>
    </source>
</evidence>
<reference evidence="15 16" key="1">
    <citation type="submission" date="2019-07" db="EMBL/GenBank/DDBJ databases">
        <title>Reinekea sp. strain SSH23 genome sequencing and assembly.</title>
        <authorList>
            <person name="Kim I."/>
        </authorList>
    </citation>
    <scope>NUCLEOTIDE SEQUENCE [LARGE SCALE GENOMIC DNA]</scope>
    <source>
        <strain evidence="15 16">SSH23</strain>
    </source>
</reference>
<dbReference type="GO" id="GO:0009279">
    <property type="term" value="C:cell outer membrane"/>
    <property type="evidence" value="ECO:0007669"/>
    <property type="project" value="UniProtKB-SubCell"/>
</dbReference>
<evidence type="ECO:0000256" key="7">
    <source>
        <dbReference type="ARBA" id="ARBA00022927"/>
    </source>
</evidence>
<evidence type="ECO:0000259" key="13">
    <source>
        <dbReference type="Pfam" id="PF03958"/>
    </source>
</evidence>
<dbReference type="NCBIfam" id="TIGR02517">
    <property type="entry name" value="type_II_gspD"/>
    <property type="match status" value="1"/>
</dbReference>
<evidence type="ECO:0000259" key="14">
    <source>
        <dbReference type="Pfam" id="PF21305"/>
    </source>
</evidence>
<dbReference type="InterPro" id="IPR004846">
    <property type="entry name" value="T2SS/T3SS_dom"/>
</dbReference>
<feature type="domain" description="NolW-like" evidence="13">
    <location>
        <begin position="270"/>
        <end position="345"/>
    </location>
</feature>
<dbReference type="PRINTS" id="PR00811">
    <property type="entry name" value="BCTERIALGSPD"/>
</dbReference>
<dbReference type="InterPro" id="IPR001775">
    <property type="entry name" value="GspD/PilQ"/>
</dbReference>
<dbReference type="InterPro" id="IPR005644">
    <property type="entry name" value="NolW-like"/>
</dbReference>
<evidence type="ECO:0000256" key="3">
    <source>
        <dbReference type="ARBA" id="ARBA00022448"/>
    </source>
</evidence>
<feature type="domain" description="GspD-like N0" evidence="14">
    <location>
        <begin position="32"/>
        <end position="101"/>
    </location>
</feature>
<dbReference type="RefSeq" id="WP_147712482.1">
    <property type="nucleotide sequence ID" value="NZ_VKAD01000001.1"/>
</dbReference>
<dbReference type="OrthoDB" id="9775455at2"/>
<dbReference type="InterPro" id="IPR013356">
    <property type="entry name" value="T2SS_GspD"/>
</dbReference>
<feature type="domain" description="Type II/III secretion system secretin-like" evidence="12">
    <location>
        <begin position="434"/>
        <end position="595"/>
    </location>
</feature>
<evidence type="ECO:0000256" key="11">
    <source>
        <dbReference type="SAM" id="SignalP"/>
    </source>
</evidence>
<evidence type="ECO:0000256" key="8">
    <source>
        <dbReference type="ARBA" id="ARBA00023136"/>
    </source>
</evidence>
<dbReference type="PANTHER" id="PTHR30332">
    <property type="entry name" value="PROBABLE GENERAL SECRETION PATHWAY PROTEIN D"/>
    <property type="match status" value="1"/>
</dbReference>
<keyword evidence="16" id="KW-1185">Reference proteome</keyword>
<comment type="similarity">
    <text evidence="2">Belongs to the bacterial secretin family. GSP D subfamily.</text>
</comment>
<dbReference type="InterPro" id="IPR050810">
    <property type="entry name" value="Bact_Secretion_Sys_Channel"/>
</dbReference>
<accession>A0A5C8Z6L2</accession>
<dbReference type="GO" id="GO:0015628">
    <property type="term" value="P:protein secretion by the type II secretion system"/>
    <property type="evidence" value="ECO:0007669"/>
    <property type="project" value="InterPro"/>
</dbReference>
<sequence length="640" mass="68703">MTVRKALKLLLLMPVLFMAAMSIAADDERFTLNLQNADIKEVVDLVAKVTGKTFIIDPRVRGNVTVISDKEMTQAQIYETFLATLEVYGFSAAESGDVVKIIAQSDIKSAGLGVDLDGSVVGEEIVTRVFAIENVNATELVPILRPLVAKYGHLAGVASANVLIIADRGANLERIADIIELLDRAGSEEIEVVELQYSYVSSMITLLESIAPRTLTTGNDRAPSTLGVHLVGDERSNRIIVKGDVESRSQIIELIKKLDTPVREQGSSYKVIFLNYADAAQMAQILEGVSSSSVVSGAVEQVNYQQVPVSILADENQNALIIKASPIELRQLENLISQLDIAREQVLIEAAIVEISGSSDDALGVQWLTNPENTFENGSPFFSSSSDVAGNSISNIASSVGSADSALGALAGVPTGTTLALADKSLSIMSIIEALDSRTNTNLLSTPSVMTLDNTEAFITVGSEVPFVTGGSGTDDDPYTIEREDVGTTLTVIPHVQKDGTIRLEVDQSVESILGDVVSGAVDIITSKKEIKTEILVEDSQIVVLGGLISDELVEYESGIPVLSRIPLIGWLFKSTSTSKTKSNLVVIMRPTIVKDNLSEYRRKRLDGLWELRIGGDSSLQQPDAESLYDGSFLEGIISE</sequence>
<keyword evidence="5" id="KW-0812">Transmembrane</keyword>
<evidence type="ECO:0000256" key="6">
    <source>
        <dbReference type="ARBA" id="ARBA00022729"/>
    </source>
</evidence>
<organism evidence="15 16">
    <name type="scientific">Reinekea thalattae</name>
    <dbReference type="NCBI Taxonomy" id="2593301"/>
    <lineage>
        <taxon>Bacteria</taxon>
        <taxon>Pseudomonadati</taxon>
        <taxon>Pseudomonadota</taxon>
        <taxon>Gammaproteobacteria</taxon>
        <taxon>Oceanospirillales</taxon>
        <taxon>Saccharospirillaceae</taxon>
        <taxon>Reinekea</taxon>
    </lineage>
</organism>
<keyword evidence="7" id="KW-0653">Protein transport</keyword>
<feature type="domain" description="NolW-like" evidence="13">
    <location>
        <begin position="127"/>
        <end position="187"/>
    </location>
</feature>
<keyword evidence="9" id="KW-0998">Cell outer membrane</keyword>
<feature type="domain" description="NolW-like" evidence="13">
    <location>
        <begin position="191"/>
        <end position="263"/>
    </location>
</feature>